<dbReference type="GeneID" id="111117795"/>
<dbReference type="KEGG" id="cvn:111117795"/>
<dbReference type="RefSeq" id="XP_022312733.1">
    <property type="nucleotide sequence ID" value="XM_022457025.1"/>
</dbReference>
<keyword evidence="2" id="KW-1185">Reference proteome</keyword>
<feature type="compositionally biased region" description="Low complexity" evidence="1">
    <location>
        <begin position="539"/>
        <end position="570"/>
    </location>
</feature>
<evidence type="ECO:0000256" key="1">
    <source>
        <dbReference type="SAM" id="MobiDB-lite"/>
    </source>
</evidence>
<evidence type="ECO:0000313" key="3">
    <source>
        <dbReference type="RefSeq" id="XP_022312733.1"/>
    </source>
</evidence>
<reference evidence="3" key="1">
    <citation type="submission" date="2025-08" db="UniProtKB">
        <authorList>
            <consortium name="RefSeq"/>
        </authorList>
    </citation>
    <scope>IDENTIFICATION</scope>
    <source>
        <tissue evidence="3">Whole sample</tissue>
    </source>
</reference>
<proteinExistence type="predicted"/>
<dbReference type="Proteomes" id="UP000694844">
    <property type="component" value="Chromosome 10"/>
</dbReference>
<dbReference type="InterPro" id="IPR009003">
    <property type="entry name" value="Peptidase_S1_PA"/>
</dbReference>
<evidence type="ECO:0000313" key="2">
    <source>
        <dbReference type="Proteomes" id="UP000694844"/>
    </source>
</evidence>
<accession>A0A8B8CAE9</accession>
<gene>
    <name evidence="3" type="primary">LOC111117795</name>
</gene>
<feature type="region of interest" description="Disordered" evidence="1">
    <location>
        <begin position="538"/>
        <end position="584"/>
    </location>
</feature>
<dbReference type="SUPFAM" id="SSF50494">
    <property type="entry name" value="Trypsin-like serine proteases"/>
    <property type="match status" value="1"/>
</dbReference>
<dbReference type="AlphaFoldDB" id="A0A8B8CAE9"/>
<organism evidence="2 3">
    <name type="scientific">Crassostrea virginica</name>
    <name type="common">Eastern oyster</name>
    <dbReference type="NCBI Taxonomy" id="6565"/>
    <lineage>
        <taxon>Eukaryota</taxon>
        <taxon>Metazoa</taxon>
        <taxon>Spiralia</taxon>
        <taxon>Lophotrochozoa</taxon>
        <taxon>Mollusca</taxon>
        <taxon>Bivalvia</taxon>
        <taxon>Autobranchia</taxon>
        <taxon>Pteriomorphia</taxon>
        <taxon>Ostreida</taxon>
        <taxon>Ostreoidea</taxon>
        <taxon>Ostreidae</taxon>
        <taxon>Crassostrea</taxon>
    </lineage>
</organism>
<protein>
    <submittedName>
        <fullName evidence="3">Uncharacterized protein LOC111117795</fullName>
    </submittedName>
</protein>
<sequence>MEENDIYERERPYKPRTRLLCLEQVPEENPLRSSRDKEGSQNHETAYHLYYKSKGFENFHYVIKLAEECSARVQKVIEGFVKETSISSDVMVKLRFVGKVTEDNLKHVTHRKGKEKFPKDHEVWKASPLICFQNDLSFDSAKKLLSIEKACHKILVISNSNGQEKFDQEKNILIVDYDHIREAIIRCLEKPVQDLLDKWVLSINSEDKLEEFSLIRTYIENIRKQLLCEEHKLDNVPLSSNVGLKGIIPEDIKKYLSGLQSVNSFGIWDNSTLKVFVKKETNQKVFHDELKTINTEFFSKYILDVEAREFNVKKFTIRQGDTILACPRPDDNDDYKMGTIGGFVTKMDDTDAKYALTCEHVIPFEHELAFSDTPKRHIGDCVFKSKESDFAAIEIRKSISDECDTTFRRDDNKNTNARVYNDDIGKLGTVYKIGGASNLTKGSIKSPEFWFNSPDDNGKLHRVFLVHGGDDVFSHYGDSGSLVFSRPRRGSHSYVNVVGMVSGVDRDDEKISCCYPLPQAIRSLEDSLDLQVKFKDDVPLSSSPSSSSSSSSSSPLSPLSSPSPSLSLSSTAHKQPENRFKHCK</sequence>
<name>A0A8B8CAE9_CRAVI</name>
<feature type="compositionally biased region" description="Basic and acidic residues" evidence="1">
    <location>
        <begin position="574"/>
        <end position="584"/>
    </location>
</feature>
<dbReference type="OrthoDB" id="6085838at2759"/>